<dbReference type="Proteomes" id="UP000436989">
    <property type="component" value="Unassembled WGS sequence"/>
</dbReference>
<evidence type="ECO:0000313" key="3">
    <source>
        <dbReference type="Proteomes" id="UP000436989"/>
    </source>
</evidence>
<gene>
    <name evidence="2" type="ORF">GMA12_11815</name>
</gene>
<dbReference type="EMBL" id="WOGU01000009">
    <property type="protein sequence ID" value="MUN63816.1"/>
    <property type="molecule type" value="Genomic_DNA"/>
</dbReference>
<keyword evidence="3" id="KW-1185">Reference proteome</keyword>
<evidence type="ECO:0000313" key="2">
    <source>
        <dbReference type="EMBL" id="MUN63816.1"/>
    </source>
</evidence>
<organism evidence="2 3">
    <name type="scientific">Kocuria sediminis</name>
    <dbReference type="NCBI Taxonomy" id="1038857"/>
    <lineage>
        <taxon>Bacteria</taxon>
        <taxon>Bacillati</taxon>
        <taxon>Actinomycetota</taxon>
        <taxon>Actinomycetes</taxon>
        <taxon>Micrococcales</taxon>
        <taxon>Micrococcaceae</taxon>
        <taxon>Kocuria</taxon>
    </lineage>
</organism>
<keyword evidence="1" id="KW-0812">Transmembrane</keyword>
<accession>A0A6N8GL20</accession>
<name>A0A6N8GL20_9MICC</name>
<keyword evidence="1" id="KW-0472">Membrane</keyword>
<sequence length="56" mass="6499">MRRRRRWAIAAWTVAVLAVGMWQIGGGNGVYWTLFTVTFVGGYLLLMRLSDRRDRP</sequence>
<comment type="caution">
    <text evidence="2">The sequence shown here is derived from an EMBL/GenBank/DDBJ whole genome shotgun (WGS) entry which is preliminary data.</text>
</comment>
<dbReference type="AlphaFoldDB" id="A0A6N8GL20"/>
<evidence type="ECO:0000256" key="1">
    <source>
        <dbReference type="SAM" id="Phobius"/>
    </source>
</evidence>
<feature type="transmembrane region" description="Helical" evidence="1">
    <location>
        <begin position="30"/>
        <end position="46"/>
    </location>
</feature>
<keyword evidence="1" id="KW-1133">Transmembrane helix</keyword>
<reference evidence="2 3" key="1">
    <citation type="submission" date="2019-12" db="EMBL/GenBank/DDBJ databases">
        <authorList>
            <person name="Shi Y."/>
        </authorList>
    </citation>
    <scope>NUCLEOTIDE SEQUENCE [LARGE SCALE GENOMIC DNA]</scope>
    <source>
        <strain evidence="2 3">JCM 17929</strain>
    </source>
</reference>
<proteinExistence type="predicted"/>
<protein>
    <submittedName>
        <fullName evidence="2">Uncharacterized protein</fullName>
    </submittedName>
</protein>
<feature type="transmembrane region" description="Helical" evidence="1">
    <location>
        <begin position="7"/>
        <end position="24"/>
    </location>
</feature>
<dbReference type="RefSeq" id="WP_156269710.1">
    <property type="nucleotide sequence ID" value="NZ_WOGU01000009.1"/>
</dbReference>